<organism evidence="3 4">
    <name type="scientific">Ruegeria pomeroyi</name>
    <dbReference type="NCBI Taxonomy" id="89184"/>
    <lineage>
        <taxon>Bacteria</taxon>
        <taxon>Pseudomonadati</taxon>
        <taxon>Pseudomonadota</taxon>
        <taxon>Alphaproteobacteria</taxon>
        <taxon>Rhodobacterales</taxon>
        <taxon>Roseobacteraceae</taxon>
        <taxon>Ruegeria</taxon>
    </lineage>
</organism>
<dbReference type="OMA" id="DVRCGPQ"/>
<feature type="chain" id="PRO_5032359874" evidence="2">
    <location>
        <begin position="24"/>
        <end position="386"/>
    </location>
</feature>
<dbReference type="EMBL" id="JABXIY010000026">
    <property type="protein sequence ID" value="NVK97365.1"/>
    <property type="molecule type" value="Genomic_DNA"/>
</dbReference>
<feature type="compositionally biased region" description="Low complexity" evidence="1">
    <location>
        <begin position="104"/>
        <end position="124"/>
    </location>
</feature>
<feature type="region of interest" description="Disordered" evidence="1">
    <location>
        <begin position="103"/>
        <end position="138"/>
    </location>
</feature>
<reference evidence="3 4" key="1">
    <citation type="journal article" date="2020" name="Proc. Natl. Acad. Sci. U.S.A.">
        <title>Ecological drivers of bacterial community assembly in synthetic phycospheres.</title>
        <authorList>
            <person name="Fu H."/>
            <person name="Uchimiya M."/>
            <person name="Gore J."/>
            <person name="Moran M.A."/>
        </authorList>
    </citation>
    <scope>NUCLEOTIDE SEQUENCE [LARGE SCALE GENOMIC DNA]</scope>
    <source>
        <strain evidence="3">HF-Din03</strain>
    </source>
</reference>
<feature type="signal peptide" evidence="2">
    <location>
        <begin position="1"/>
        <end position="23"/>
    </location>
</feature>
<accession>A0A850LIQ7</accession>
<evidence type="ECO:0000313" key="3">
    <source>
        <dbReference type="EMBL" id="NVK97365.1"/>
    </source>
</evidence>
<comment type="caution">
    <text evidence="3">The sequence shown here is derived from an EMBL/GenBank/DDBJ whole genome shotgun (WGS) entry which is preliminary data.</text>
</comment>
<evidence type="ECO:0000313" key="4">
    <source>
        <dbReference type="Proteomes" id="UP000565723"/>
    </source>
</evidence>
<evidence type="ECO:0000256" key="2">
    <source>
        <dbReference type="SAM" id="SignalP"/>
    </source>
</evidence>
<dbReference type="RefSeq" id="WP_030003243.1">
    <property type="nucleotide sequence ID" value="NZ_CP076685.1"/>
</dbReference>
<dbReference type="AlphaFoldDB" id="A0A850LIQ7"/>
<gene>
    <name evidence="3" type="ORF">HW564_10580</name>
</gene>
<dbReference type="Proteomes" id="UP000565723">
    <property type="component" value="Unassembled WGS sequence"/>
</dbReference>
<proteinExistence type="predicted"/>
<keyword evidence="2" id="KW-0732">Signal</keyword>
<sequence>MRVTRIIALSVIGLSIGFSTLNAQTLRNASPPAEFPPASFKGKQYVDSRGCIYIRAGIDGNVTWVPRVSRERKQVCGYQPTAVAGATSAAPQQAAPKVITLDQPSATAAARPAATSTARPAAAPAPKPQVRTVASPVPRTAPVATVRTTVRPVTVPTTRTTTARPTPVIVPVAPAAAPARVKPRAVAPAAASGGCSNASALSQRYINQTGVRCGPQAEPPITYGTRKSSSLKVGDTGVRVSLNTRVVPQHVYDKRQNTTNLQIPEGFRPVWTDDRLNPHRAERTLRPAIQYSRFQTPAGFRAVDREDDRLNPLRGMRTAEGDAQMEQLWSRDLPRTLLPVETNPRTITVEHSERSYTHGAKPPLRFRLSTRNAPATAPPAPTRARR</sequence>
<name>A0A850LIQ7_9RHOB</name>
<evidence type="ECO:0000256" key="1">
    <source>
        <dbReference type="SAM" id="MobiDB-lite"/>
    </source>
</evidence>
<protein>
    <submittedName>
        <fullName evidence="3">SPOR domain-containing protein</fullName>
    </submittedName>
</protein>